<dbReference type="RefSeq" id="WP_275565382.1">
    <property type="nucleotide sequence ID" value="NZ_JARGYC010000001.1"/>
</dbReference>
<evidence type="ECO:0000313" key="3">
    <source>
        <dbReference type="Proteomes" id="UP001220964"/>
    </source>
</evidence>
<keyword evidence="3" id="KW-1185">Reference proteome</keyword>
<evidence type="ECO:0000313" key="2">
    <source>
        <dbReference type="EMBL" id="MDF0599238.1"/>
    </source>
</evidence>
<gene>
    <name evidence="2" type="ORF">P1J78_00705</name>
</gene>
<evidence type="ECO:0000256" key="1">
    <source>
        <dbReference type="SAM" id="SignalP"/>
    </source>
</evidence>
<sequence>MKLAGAIALLALTAGGAAALTPPPPCYFDYATGRLVSYEDAGPSMGPIYLREAGTGFASWEVYNADGSPERVALQHCPSGTDLMIVMPRYNFEQVQDRYEDMVYGPGRYTMRRVAEELEMLGAGVARTKRTLGSCACDLIEPLE</sequence>
<dbReference type="Proteomes" id="UP001220964">
    <property type="component" value="Unassembled WGS sequence"/>
</dbReference>
<proteinExistence type="predicted"/>
<accession>A0AAE3NJZ2</accession>
<feature type="signal peptide" evidence="1">
    <location>
        <begin position="1"/>
        <end position="19"/>
    </location>
</feature>
<feature type="chain" id="PRO_5042202886" evidence="1">
    <location>
        <begin position="20"/>
        <end position="144"/>
    </location>
</feature>
<dbReference type="AlphaFoldDB" id="A0AAE3NJZ2"/>
<comment type="caution">
    <text evidence="2">The sequence shown here is derived from an EMBL/GenBank/DDBJ whole genome shotgun (WGS) entry which is preliminary data.</text>
</comment>
<keyword evidence="1" id="KW-0732">Signal</keyword>
<name>A0AAE3NJZ2_9RHOB</name>
<protein>
    <submittedName>
        <fullName evidence="2">Uncharacterized protein</fullName>
    </submittedName>
</protein>
<dbReference type="EMBL" id="JARGYC010000001">
    <property type="protein sequence ID" value="MDF0599238.1"/>
    <property type="molecule type" value="Genomic_DNA"/>
</dbReference>
<reference evidence="2" key="1">
    <citation type="submission" date="2023-03" db="EMBL/GenBank/DDBJ databases">
        <title>Multiphase analysis and comparison of six strains from genera Psychromarinibacter, Lutimaribacter, and Maritimibacter, including a novel species: Psychromarinibacter sediminicola sp. nov.</title>
        <authorList>
            <person name="Wang Y.-H."/>
            <person name="Ye M.-Q."/>
            <person name="Du Z.-J."/>
        </authorList>
    </citation>
    <scope>NUCLEOTIDE SEQUENCE</scope>
    <source>
        <strain evidence="2">C21-152</strain>
    </source>
</reference>
<organism evidence="2 3">
    <name type="scientific">Psychromarinibacter sediminicola</name>
    <dbReference type="NCBI Taxonomy" id="3033385"/>
    <lineage>
        <taxon>Bacteria</taxon>
        <taxon>Pseudomonadati</taxon>
        <taxon>Pseudomonadota</taxon>
        <taxon>Alphaproteobacteria</taxon>
        <taxon>Rhodobacterales</taxon>
        <taxon>Paracoccaceae</taxon>
        <taxon>Psychromarinibacter</taxon>
    </lineage>
</organism>